<proteinExistence type="predicted"/>
<evidence type="ECO:0000313" key="2">
    <source>
        <dbReference type="Proteomes" id="UP000235945"/>
    </source>
</evidence>
<accession>A0A2N8P0U7</accession>
<name>A0A2N8P0U7_STREU</name>
<dbReference type="AlphaFoldDB" id="A0A2N8P0U7"/>
<evidence type="ECO:0000313" key="1">
    <source>
        <dbReference type="EMBL" id="PNE34638.1"/>
    </source>
</evidence>
<organism evidence="1 2">
    <name type="scientific">Streptomyces eurocidicus</name>
    <name type="common">Streptoverticillium eurocidicus</name>
    <dbReference type="NCBI Taxonomy" id="66423"/>
    <lineage>
        <taxon>Bacteria</taxon>
        <taxon>Bacillati</taxon>
        <taxon>Actinomycetota</taxon>
        <taxon>Actinomycetes</taxon>
        <taxon>Kitasatosporales</taxon>
        <taxon>Streptomycetaceae</taxon>
        <taxon>Streptomyces</taxon>
    </lineage>
</organism>
<dbReference type="EMBL" id="LGUI01000002">
    <property type="protein sequence ID" value="PNE34638.1"/>
    <property type="molecule type" value="Genomic_DNA"/>
</dbReference>
<dbReference type="Proteomes" id="UP000235945">
    <property type="component" value="Unassembled WGS sequence"/>
</dbReference>
<gene>
    <name evidence="1" type="ORF">AF335_08875</name>
</gene>
<keyword evidence="2" id="KW-1185">Reference proteome</keyword>
<comment type="caution">
    <text evidence="1">The sequence shown here is derived from an EMBL/GenBank/DDBJ whole genome shotgun (WGS) entry which is preliminary data.</text>
</comment>
<reference evidence="2" key="1">
    <citation type="submission" date="2015-07" db="EMBL/GenBank/DDBJ databases">
        <authorList>
            <person name="Graham D.E."/>
            <person name="Giannone R.J."/>
            <person name="Gulvik C.A."/>
            <person name="Hettich R.L."/>
            <person name="Klingeman D.M."/>
            <person name="Mahan K.M."/>
            <person name="Parry R.J."/>
            <person name="Spain J.C."/>
        </authorList>
    </citation>
    <scope>NUCLEOTIDE SEQUENCE [LARGE SCALE GENOMIC DNA]</scope>
    <source>
        <strain evidence="2">ATCC 27428</strain>
    </source>
</reference>
<sequence length="80" mass="8251">MLRLGAAAGVQGLVTPGAHASGGSARGRFSVSDGSTFQAWKGSGQDQVWWSRLNGYTWTVPQPVGGALFSFRPALATIGS</sequence>
<protein>
    <submittedName>
        <fullName evidence="1">Uncharacterized protein</fullName>
    </submittedName>
</protein>